<evidence type="ECO:0000313" key="2">
    <source>
        <dbReference type="Proteomes" id="UP000218263"/>
    </source>
</evidence>
<dbReference type="EMBL" id="AP017313">
    <property type="protein sequence ID" value="BAU55909.1"/>
    <property type="molecule type" value="Genomic_DNA"/>
</dbReference>
<accession>A0A0X8X5B4</accession>
<dbReference type="KEGG" id="mgot:MgSA37_04101"/>
<evidence type="ECO:0000313" key="1">
    <source>
        <dbReference type="EMBL" id="BAU55909.1"/>
    </source>
</evidence>
<name>A0A0X8X5B4_9SPHI</name>
<organism evidence="1 2">
    <name type="scientific">Mucilaginibacter gotjawali</name>
    <dbReference type="NCBI Taxonomy" id="1550579"/>
    <lineage>
        <taxon>Bacteria</taxon>
        <taxon>Pseudomonadati</taxon>
        <taxon>Bacteroidota</taxon>
        <taxon>Sphingobacteriia</taxon>
        <taxon>Sphingobacteriales</taxon>
        <taxon>Sphingobacteriaceae</taxon>
        <taxon>Mucilaginibacter</taxon>
    </lineage>
</organism>
<dbReference type="AlphaFoldDB" id="A0A0X8X5B4"/>
<sequence length="81" mass="9054">MTTLIIKSNSDKKTHLIMQLAEELGLSVRAGEFEELDVNAMVKGIGRKATDEELMDYLSKGNDAKPFDLESAFSKYSNKKL</sequence>
<protein>
    <submittedName>
        <fullName evidence="1">Uncharacterized protein</fullName>
    </submittedName>
</protein>
<proteinExistence type="predicted"/>
<gene>
    <name evidence="1" type="ORF">MgSA37_04101</name>
</gene>
<reference evidence="1 2" key="1">
    <citation type="submission" date="2015-12" db="EMBL/GenBank/DDBJ databases">
        <title>Genome sequence of Mucilaginibacter gotjawali.</title>
        <authorList>
            <person name="Lee J.S."/>
            <person name="Lee K.C."/>
            <person name="Kim K.K."/>
            <person name="Lee B.W."/>
        </authorList>
    </citation>
    <scope>NUCLEOTIDE SEQUENCE [LARGE SCALE GENOMIC DNA]</scope>
    <source>
        <strain evidence="1 2">SA3-7</strain>
    </source>
</reference>
<dbReference type="Proteomes" id="UP000218263">
    <property type="component" value="Chromosome"/>
</dbReference>
<keyword evidence="2" id="KW-1185">Reference proteome</keyword>